<evidence type="ECO:0000256" key="1">
    <source>
        <dbReference type="ARBA" id="ARBA00023015"/>
    </source>
</evidence>
<reference evidence="5 6" key="1">
    <citation type="submission" date="2016-02" db="EMBL/GenBank/DDBJ databases">
        <authorList>
            <person name="Wen L."/>
            <person name="He K."/>
            <person name="Yang H."/>
        </authorList>
    </citation>
    <scope>NUCLEOTIDE SEQUENCE [LARGE SCALE GENOMIC DNA]</scope>
    <source>
        <strain evidence="5 6">TSA40</strain>
    </source>
</reference>
<gene>
    <name evidence="5" type="ORF">AYR66_17360</name>
</gene>
<dbReference type="AlphaFoldDB" id="A0A254TK44"/>
<dbReference type="PANTHER" id="PTHR33164:SF43">
    <property type="entry name" value="HTH-TYPE TRANSCRIPTIONAL REPRESSOR YETL"/>
    <property type="match status" value="1"/>
</dbReference>
<dbReference type="GO" id="GO:0003677">
    <property type="term" value="F:DNA binding"/>
    <property type="evidence" value="ECO:0007669"/>
    <property type="project" value="UniProtKB-KW"/>
</dbReference>
<dbReference type="InterPro" id="IPR036390">
    <property type="entry name" value="WH_DNA-bd_sf"/>
</dbReference>
<sequence length="146" mass="16669">MTKHYSLENYSLDESIGYLLRRAGGQLAVCVDRRLAEFDMTHAQYGIFCRLQTSPSTAAELARSSMTDTGAMTRMLDRLEEKGFVQRSRSSTDRRIVEVSLTDKGRQLADRMREVAVDTLNHLLRDFTPADVAQFKSFLRRMINNA</sequence>
<keyword evidence="1" id="KW-0805">Transcription regulation</keyword>
<dbReference type="SUPFAM" id="SSF46785">
    <property type="entry name" value="Winged helix' DNA-binding domain"/>
    <property type="match status" value="1"/>
</dbReference>
<dbReference type="InterPro" id="IPR000835">
    <property type="entry name" value="HTH_MarR-typ"/>
</dbReference>
<evidence type="ECO:0000256" key="3">
    <source>
        <dbReference type="ARBA" id="ARBA00023163"/>
    </source>
</evidence>
<dbReference type="GO" id="GO:0003700">
    <property type="term" value="F:DNA-binding transcription factor activity"/>
    <property type="evidence" value="ECO:0007669"/>
    <property type="project" value="InterPro"/>
</dbReference>
<dbReference type="Gene3D" id="1.10.10.10">
    <property type="entry name" value="Winged helix-like DNA-binding domain superfamily/Winged helix DNA-binding domain"/>
    <property type="match status" value="1"/>
</dbReference>
<keyword evidence="2" id="KW-0238">DNA-binding</keyword>
<evidence type="ECO:0000259" key="4">
    <source>
        <dbReference type="PROSITE" id="PS50995"/>
    </source>
</evidence>
<dbReference type="GO" id="GO:0006950">
    <property type="term" value="P:response to stress"/>
    <property type="evidence" value="ECO:0007669"/>
    <property type="project" value="TreeGrafter"/>
</dbReference>
<dbReference type="InterPro" id="IPR039422">
    <property type="entry name" value="MarR/SlyA-like"/>
</dbReference>
<comment type="caution">
    <text evidence="5">The sequence shown here is derived from an EMBL/GenBank/DDBJ whole genome shotgun (WGS) entry which is preliminary data.</text>
</comment>
<accession>A0A254TK44</accession>
<dbReference type="SMART" id="SM00347">
    <property type="entry name" value="HTH_MARR"/>
    <property type="match status" value="1"/>
</dbReference>
<organism evidence="5 6">
    <name type="scientific">Noviherbaspirillum denitrificans</name>
    <dbReference type="NCBI Taxonomy" id="1968433"/>
    <lineage>
        <taxon>Bacteria</taxon>
        <taxon>Pseudomonadati</taxon>
        <taxon>Pseudomonadota</taxon>
        <taxon>Betaproteobacteria</taxon>
        <taxon>Burkholderiales</taxon>
        <taxon>Oxalobacteraceae</taxon>
        <taxon>Noviherbaspirillum</taxon>
    </lineage>
</organism>
<evidence type="ECO:0000256" key="2">
    <source>
        <dbReference type="ARBA" id="ARBA00023125"/>
    </source>
</evidence>
<dbReference type="InterPro" id="IPR036388">
    <property type="entry name" value="WH-like_DNA-bd_sf"/>
</dbReference>
<dbReference type="InterPro" id="IPR023187">
    <property type="entry name" value="Tscrpt_reg_MarR-type_CS"/>
</dbReference>
<protein>
    <recommendedName>
        <fullName evidence="4">HTH marR-type domain-containing protein</fullName>
    </recommendedName>
</protein>
<dbReference type="RefSeq" id="WP_088707828.1">
    <property type="nucleotide sequence ID" value="NZ_LSTO01000001.1"/>
</dbReference>
<keyword evidence="3" id="KW-0804">Transcription</keyword>
<dbReference type="Proteomes" id="UP000197535">
    <property type="component" value="Unassembled WGS sequence"/>
</dbReference>
<evidence type="ECO:0000313" key="6">
    <source>
        <dbReference type="Proteomes" id="UP000197535"/>
    </source>
</evidence>
<dbReference type="PANTHER" id="PTHR33164">
    <property type="entry name" value="TRANSCRIPTIONAL REGULATOR, MARR FAMILY"/>
    <property type="match status" value="1"/>
</dbReference>
<dbReference type="EMBL" id="LSTO01000001">
    <property type="protein sequence ID" value="OWW20973.1"/>
    <property type="molecule type" value="Genomic_DNA"/>
</dbReference>
<dbReference type="PRINTS" id="PR00598">
    <property type="entry name" value="HTHMARR"/>
</dbReference>
<keyword evidence="6" id="KW-1185">Reference proteome</keyword>
<dbReference type="OrthoDB" id="6195716at2"/>
<evidence type="ECO:0000313" key="5">
    <source>
        <dbReference type="EMBL" id="OWW20973.1"/>
    </source>
</evidence>
<dbReference type="Pfam" id="PF01047">
    <property type="entry name" value="MarR"/>
    <property type="match status" value="1"/>
</dbReference>
<dbReference type="PROSITE" id="PS01117">
    <property type="entry name" value="HTH_MARR_1"/>
    <property type="match status" value="1"/>
</dbReference>
<feature type="domain" description="HTH marR-type" evidence="4">
    <location>
        <begin position="13"/>
        <end position="144"/>
    </location>
</feature>
<name>A0A254TK44_9BURK</name>
<proteinExistence type="predicted"/>
<dbReference type="PROSITE" id="PS50995">
    <property type="entry name" value="HTH_MARR_2"/>
    <property type="match status" value="1"/>
</dbReference>